<organism evidence="2 3">
    <name type="scientific">Steinernema carpocapsae</name>
    <name type="common">Entomopathogenic nematode</name>
    <dbReference type="NCBI Taxonomy" id="34508"/>
    <lineage>
        <taxon>Eukaryota</taxon>
        <taxon>Metazoa</taxon>
        <taxon>Ecdysozoa</taxon>
        <taxon>Nematoda</taxon>
        <taxon>Chromadorea</taxon>
        <taxon>Rhabditida</taxon>
        <taxon>Tylenchina</taxon>
        <taxon>Panagrolaimomorpha</taxon>
        <taxon>Strongyloidoidea</taxon>
        <taxon>Steinernematidae</taxon>
        <taxon>Steinernema</taxon>
    </lineage>
</organism>
<protein>
    <submittedName>
        <fullName evidence="2">Uncharacterized protein</fullName>
    </submittedName>
</protein>
<reference evidence="2 3" key="2">
    <citation type="journal article" date="2019" name="G3 (Bethesda)">
        <title>Hybrid Assembly of the Genome of the Entomopathogenic Nematode Steinernema carpocapsae Identifies the X-Chromosome.</title>
        <authorList>
            <person name="Serra L."/>
            <person name="Macchietto M."/>
            <person name="Macias-Munoz A."/>
            <person name="McGill C.J."/>
            <person name="Rodriguez I.M."/>
            <person name="Rodriguez B."/>
            <person name="Murad R."/>
            <person name="Mortazavi A."/>
        </authorList>
    </citation>
    <scope>NUCLEOTIDE SEQUENCE [LARGE SCALE GENOMIC DNA]</scope>
    <source>
        <strain evidence="2 3">ALL</strain>
    </source>
</reference>
<keyword evidence="1" id="KW-0732">Signal</keyword>
<sequence length="71" mass="8229">MYAIVALLLLTSLLCTVKSDDRYIQGIPMLRSFFMGLSDPSGRVTPRDWLQRSLFKFLEKHNIHMLNKSLT</sequence>
<reference evidence="2 3" key="1">
    <citation type="journal article" date="2015" name="Genome Biol.">
        <title>Comparative genomics of Steinernema reveals deeply conserved gene regulatory networks.</title>
        <authorList>
            <person name="Dillman A.R."/>
            <person name="Macchietto M."/>
            <person name="Porter C.F."/>
            <person name="Rogers A."/>
            <person name="Williams B."/>
            <person name="Antoshechkin I."/>
            <person name="Lee M.M."/>
            <person name="Goodwin Z."/>
            <person name="Lu X."/>
            <person name="Lewis E.E."/>
            <person name="Goodrich-Blair H."/>
            <person name="Stock S.P."/>
            <person name="Adams B.J."/>
            <person name="Sternberg P.W."/>
            <person name="Mortazavi A."/>
        </authorList>
    </citation>
    <scope>NUCLEOTIDE SEQUENCE [LARGE SCALE GENOMIC DNA]</scope>
    <source>
        <strain evidence="2 3">ALL</strain>
    </source>
</reference>
<feature type="signal peptide" evidence="1">
    <location>
        <begin position="1"/>
        <end position="19"/>
    </location>
</feature>
<evidence type="ECO:0000256" key="1">
    <source>
        <dbReference type="SAM" id="SignalP"/>
    </source>
</evidence>
<dbReference type="AlphaFoldDB" id="A0A4U5MV86"/>
<accession>A0A4U5MV86</accession>
<proteinExistence type="predicted"/>
<dbReference type="EMBL" id="AZBU02000006">
    <property type="protein sequence ID" value="TKR73739.1"/>
    <property type="molecule type" value="Genomic_DNA"/>
</dbReference>
<evidence type="ECO:0000313" key="2">
    <source>
        <dbReference type="EMBL" id="TKR73739.1"/>
    </source>
</evidence>
<keyword evidence="3" id="KW-1185">Reference proteome</keyword>
<comment type="caution">
    <text evidence="2">The sequence shown here is derived from an EMBL/GenBank/DDBJ whole genome shotgun (WGS) entry which is preliminary data.</text>
</comment>
<dbReference type="Proteomes" id="UP000298663">
    <property type="component" value="Unassembled WGS sequence"/>
</dbReference>
<feature type="chain" id="PRO_5020949462" evidence="1">
    <location>
        <begin position="20"/>
        <end position="71"/>
    </location>
</feature>
<gene>
    <name evidence="2" type="ORF">L596_021017</name>
</gene>
<name>A0A4U5MV86_STECR</name>
<evidence type="ECO:0000313" key="3">
    <source>
        <dbReference type="Proteomes" id="UP000298663"/>
    </source>
</evidence>